<evidence type="ECO:0000256" key="6">
    <source>
        <dbReference type="ARBA" id="ARBA00023304"/>
    </source>
</evidence>
<comment type="function">
    <text evidence="8">Catalyzes the conversion of 2 pyruvate molecules into acetolactate in the first common step of the biosynthetic pathway of the branched-amino acids such as leucine, isoleucine, and valine.</text>
</comment>
<dbReference type="InterPro" id="IPR019455">
    <property type="entry name" value="Acetolactate_synth_ssu_C"/>
</dbReference>
<dbReference type="InterPro" id="IPR027271">
    <property type="entry name" value="Acetolactate_synth/TF_NikR_C"/>
</dbReference>
<dbReference type="RefSeq" id="WP_099971528.1">
    <property type="nucleotide sequence ID" value="NZ_CP024698.1"/>
</dbReference>
<evidence type="ECO:0000256" key="2">
    <source>
        <dbReference type="ARBA" id="ARBA00005025"/>
    </source>
</evidence>
<dbReference type="GO" id="GO:0009097">
    <property type="term" value="P:isoleucine biosynthetic process"/>
    <property type="evidence" value="ECO:0007669"/>
    <property type="project" value="UniProtKB-UniRule"/>
</dbReference>
<dbReference type="Gene3D" id="3.30.70.1150">
    <property type="entry name" value="ACT-like. Chain A, domain 2"/>
    <property type="match status" value="1"/>
</dbReference>
<gene>
    <name evidence="9" type="ORF">CTM86_10635</name>
</gene>
<comment type="pathway">
    <text evidence="2 8">Amino-acid biosynthesis; L-valine biosynthesis; L-valine from pyruvate: step 1/4.</text>
</comment>
<dbReference type="InterPro" id="IPR004789">
    <property type="entry name" value="Acetalactate_synth_ssu"/>
</dbReference>
<comment type="catalytic activity">
    <reaction evidence="7 8">
        <text>2 pyruvate + H(+) = (2S)-2-acetolactate + CO2</text>
        <dbReference type="Rhea" id="RHEA:25249"/>
        <dbReference type="ChEBI" id="CHEBI:15361"/>
        <dbReference type="ChEBI" id="CHEBI:15378"/>
        <dbReference type="ChEBI" id="CHEBI:16526"/>
        <dbReference type="ChEBI" id="CHEBI:58476"/>
        <dbReference type="EC" id="2.2.1.6"/>
    </reaction>
</comment>
<dbReference type="Proteomes" id="UP000231749">
    <property type="component" value="Chromosome"/>
</dbReference>
<evidence type="ECO:0000256" key="1">
    <source>
        <dbReference type="ARBA" id="ARBA00004974"/>
    </source>
</evidence>
<keyword evidence="8" id="KW-0808">Transferase</keyword>
<dbReference type="Pfam" id="PF13710">
    <property type="entry name" value="ACT_5"/>
    <property type="match status" value="1"/>
</dbReference>
<dbReference type="AlphaFoldDB" id="A0A2G9ECF5"/>
<dbReference type="GO" id="GO:0009099">
    <property type="term" value="P:L-valine biosynthetic process"/>
    <property type="evidence" value="ECO:0007669"/>
    <property type="project" value="UniProtKB-UniRule"/>
</dbReference>
<evidence type="ECO:0000256" key="5">
    <source>
        <dbReference type="ARBA" id="ARBA00022605"/>
    </source>
</evidence>
<evidence type="ECO:0000256" key="8">
    <source>
        <dbReference type="RuleBase" id="RU368092"/>
    </source>
</evidence>
<evidence type="ECO:0000256" key="3">
    <source>
        <dbReference type="ARBA" id="ARBA00006341"/>
    </source>
</evidence>
<comment type="similarity">
    <text evidence="3 8">Belongs to the acetolactate synthase small subunit family.</text>
</comment>
<dbReference type="Gene3D" id="3.30.70.260">
    <property type="match status" value="1"/>
</dbReference>
<dbReference type="SUPFAM" id="SSF55021">
    <property type="entry name" value="ACT-like"/>
    <property type="match status" value="2"/>
</dbReference>
<dbReference type="EMBL" id="CP024702">
    <property type="protein sequence ID" value="ATV66984.1"/>
    <property type="molecule type" value="Genomic_DNA"/>
</dbReference>
<dbReference type="GO" id="GO:1990610">
    <property type="term" value="F:acetolactate synthase regulator activity"/>
    <property type="evidence" value="ECO:0007669"/>
    <property type="project" value="UniProtKB-UniRule"/>
</dbReference>
<dbReference type="Pfam" id="PF10369">
    <property type="entry name" value="ALS_ss_C"/>
    <property type="match status" value="1"/>
</dbReference>
<dbReference type="NCBIfam" id="NF008864">
    <property type="entry name" value="PRK11895.1"/>
    <property type="match status" value="1"/>
</dbReference>
<dbReference type="InterPro" id="IPR045865">
    <property type="entry name" value="ACT-like_dom_sf"/>
</dbReference>
<evidence type="ECO:0000256" key="7">
    <source>
        <dbReference type="ARBA" id="ARBA00048670"/>
    </source>
</evidence>
<dbReference type="EC" id="2.2.1.6" evidence="8"/>
<dbReference type="GO" id="GO:0003984">
    <property type="term" value="F:acetolactate synthase activity"/>
    <property type="evidence" value="ECO:0007669"/>
    <property type="project" value="UniProtKB-UniRule"/>
</dbReference>
<dbReference type="PANTHER" id="PTHR30239">
    <property type="entry name" value="ACETOLACTATE SYNTHASE SMALL SUBUNIT"/>
    <property type="match status" value="1"/>
</dbReference>
<name>A0A2G9ECF5_9FUSO</name>
<evidence type="ECO:0000313" key="9">
    <source>
        <dbReference type="EMBL" id="ATV66984.1"/>
    </source>
</evidence>
<dbReference type="PROSITE" id="PS51671">
    <property type="entry name" value="ACT"/>
    <property type="match status" value="1"/>
</dbReference>
<keyword evidence="6 8" id="KW-0100">Branched-chain amino acid biosynthesis</keyword>
<sequence>MLNKEHQILIIAKNTNGIVARIMSLFNRRGYFVKKMSAGVTNKEGYARLTLTVDGDKESLDQIQKQVYKIIDVVKVKIFPEKDVIRRELMLLKVKADEETRSQIVQIANIYRGNILDVSPKSLVIELTGDIEKLRGFIGMMSNYGILEMAKTGIVAMSRGEKM</sequence>
<dbReference type="GO" id="GO:0005829">
    <property type="term" value="C:cytosol"/>
    <property type="evidence" value="ECO:0007669"/>
    <property type="project" value="TreeGrafter"/>
</dbReference>
<proteinExistence type="inferred from homology"/>
<comment type="subunit">
    <text evidence="4 8">Dimer of large and small chains.</text>
</comment>
<organism evidence="9 10">
    <name type="scientific">Fusobacterium pseudoperiodonticum</name>
    <dbReference type="NCBI Taxonomy" id="2663009"/>
    <lineage>
        <taxon>Bacteria</taxon>
        <taxon>Fusobacteriati</taxon>
        <taxon>Fusobacteriota</taxon>
        <taxon>Fusobacteriia</taxon>
        <taxon>Fusobacteriales</taxon>
        <taxon>Fusobacteriaceae</taxon>
        <taxon>Fusobacterium</taxon>
    </lineage>
</organism>
<dbReference type="FunFam" id="3.30.70.1150:FF:000001">
    <property type="entry name" value="Acetolactate synthase small subunit"/>
    <property type="match status" value="1"/>
</dbReference>
<protein>
    <recommendedName>
        <fullName evidence="8">Acetolactate synthase small subunit</fullName>
        <shortName evidence="8">AHAS</shortName>
        <shortName evidence="8">ALS</shortName>
        <ecNumber evidence="8">2.2.1.6</ecNumber>
    </recommendedName>
    <alternativeName>
        <fullName evidence="8">Acetohydroxy-acid synthase small subunit</fullName>
    </alternativeName>
</protein>
<dbReference type="PANTHER" id="PTHR30239:SF0">
    <property type="entry name" value="ACETOLACTATE SYNTHASE SMALL SUBUNIT 1, CHLOROPLASTIC"/>
    <property type="match status" value="1"/>
</dbReference>
<reference evidence="10" key="1">
    <citation type="submission" date="2017-11" db="EMBL/GenBank/DDBJ databases">
        <title>Genome sequencing of Fusobacterium periodonticum KCOM 1282.</title>
        <authorList>
            <person name="Kook J.-K."/>
            <person name="Park S.-N."/>
            <person name="Lim Y.K."/>
        </authorList>
    </citation>
    <scope>NUCLEOTIDE SEQUENCE [LARGE SCALE GENOMIC DNA]</scope>
    <source>
        <strain evidence="10">KCOM 1282</strain>
    </source>
</reference>
<dbReference type="InterPro" id="IPR002912">
    <property type="entry name" value="ACT_dom"/>
</dbReference>
<comment type="pathway">
    <text evidence="1 8">Amino-acid biosynthesis; L-isoleucine biosynthesis; L-isoleucine from 2-oxobutanoate: step 1/4.</text>
</comment>
<keyword evidence="5 8" id="KW-0028">Amino-acid biosynthesis</keyword>
<evidence type="ECO:0000256" key="4">
    <source>
        <dbReference type="ARBA" id="ARBA00011744"/>
    </source>
</evidence>
<dbReference type="NCBIfam" id="TIGR00119">
    <property type="entry name" value="acolac_sm"/>
    <property type="match status" value="1"/>
</dbReference>
<accession>A0A2G9ECF5</accession>
<evidence type="ECO:0000313" key="10">
    <source>
        <dbReference type="Proteomes" id="UP000231749"/>
    </source>
</evidence>